<proteinExistence type="predicted"/>
<dbReference type="Proteomes" id="UP001501705">
    <property type="component" value="Unassembled WGS sequence"/>
</dbReference>
<name>A0ABN2DMJ1_9ACTN</name>
<evidence type="ECO:0000313" key="3">
    <source>
        <dbReference type="Proteomes" id="UP001501705"/>
    </source>
</evidence>
<gene>
    <name evidence="2" type="ORF">GCM10009804_41370</name>
</gene>
<reference evidence="2 3" key="1">
    <citation type="journal article" date="2019" name="Int. J. Syst. Evol. Microbiol.">
        <title>The Global Catalogue of Microorganisms (GCM) 10K type strain sequencing project: providing services to taxonomists for standard genome sequencing and annotation.</title>
        <authorList>
            <consortium name="The Broad Institute Genomics Platform"/>
            <consortium name="The Broad Institute Genome Sequencing Center for Infectious Disease"/>
            <person name="Wu L."/>
            <person name="Ma J."/>
        </authorList>
    </citation>
    <scope>NUCLEOTIDE SEQUENCE [LARGE SCALE GENOMIC DNA]</scope>
    <source>
        <strain evidence="2 3">JCM 15572</strain>
    </source>
</reference>
<organism evidence="2 3">
    <name type="scientific">Kribbella hippodromi</name>
    <dbReference type="NCBI Taxonomy" id="434347"/>
    <lineage>
        <taxon>Bacteria</taxon>
        <taxon>Bacillati</taxon>
        <taxon>Actinomycetota</taxon>
        <taxon>Actinomycetes</taxon>
        <taxon>Propionibacteriales</taxon>
        <taxon>Kribbellaceae</taxon>
        <taxon>Kribbella</taxon>
    </lineage>
</organism>
<protein>
    <submittedName>
        <fullName evidence="2">Uncharacterized protein</fullName>
    </submittedName>
</protein>
<evidence type="ECO:0000313" key="2">
    <source>
        <dbReference type="EMBL" id="GAA1580511.1"/>
    </source>
</evidence>
<accession>A0ABN2DMJ1</accession>
<comment type="caution">
    <text evidence="2">The sequence shown here is derived from an EMBL/GenBank/DDBJ whole genome shotgun (WGS) entry which is preliminary data.</text>
</comment>
<evidence type="ECO:0000256" key="1">
    <source>
        <dbReference type="SAM" id="SignalP"/>
    </source>
</evidence>
<sequence length="296" mass="31812">MGRMGVRRLGMVLAGVGVLVATGMPGPAQAAVAESVPCINQVVWPDSANAVHETDVLAAKPPRNWGTYQLAQFVPVRAMSTWYMANGRRGEQYSYGLLLQGAYLYRHSTLTPPGGRARVTATKLGGGWTSFKSIATSNYDHQTPHSFLYGLNTNGNLYRYAASGAGYRAYGSFGGFRSFKAMAMISQQATYDTLLMTTTAGALYTIHIPTTAKAKPVVKLIRKSGWSSFESLLIEHCGNYNGSVVVGIDHNTDSGYQYLFSQAKGTATRITPYGKIPGTFPGAVHASRTSGWLSGE</sequence>
<dbReference type="EMBL" id="BAAAPH010000013">
    <property type="protein sequence ID" value="GAA1580511.1"/>
    <property type="molecule type" value="Genomic_DNA"/>
</dbReference>
<keyword evidence="3" id="KW-1185">Reference proteome</keyword>
<feature type="signal peptide" evidence="1">
    <location>
        <begin position="1"/>
        <end position="30"/>
    </location>
</feature>
<feature type="chain" id="PRO_5047513346" evidence="1">
    <location>
        <begin position="31"/>
        <end position="296"/>
    </location>
</feature>
<keyword evidence="1" id="KW-0732">Signal</keyword>